<proteinExistence type="predicted"/>
<dbReference type="AlphaFoldDB" id="A0A915I3Z7"/>
<sequence>PIKFFTSSKLFSAISTASTLLSRKISFKYVVSSINSKYFRLIGPNLANKFSTGEGYFTRKIFKSDRVCQSKKNNKNRKGKENEEKKMAREKLSYLKVGIPLNCGKVENEDKIQNNKAC</sequence>
<name>A0A915I3Z7_ROMCU</name>
<evidence type="ECO:0000313" key="1">
    <source>
        <dbReference type="Proteomes" id="UP000887565"/>
    </source>
</evidence>
<protein>
    <submittedName>
        <fullName evidence="2">Uncharacterized protein</fullName>
    </submittedName>
</protein>
<accession>A0A915I3Z7</accession>
<organism evidence="1 2">
    <name type="scientific">Romanomermis culicivorax</name>
    <name type="common">Nematode worm</name>
    <dbReference type="NCBI Taxonomy" id="13658"/>
    <lineage>
        <taxon>Eukaryota</taxon>
        <taxon>Metazoa</taxon>
        <taxon>Ecdysozoa</taxon>
        <taxon>Nematoda</taxon>
        <taxon>Enoplea</taxon>
        <taxon>Dorylaimia</taxon>
        <taxon>Mermithida</taxon>
        <taxon>Mermithoidea</taxon>
        <taxon>Mermithidae</taxon>
        <taxon>Romanomermis</taxon>
    </lineage>
</organism>
<dbReference type="Proteomes" id="UP000887565">
    <property type="component" value="Unplaced"/>
</dbReference>
<dbReference type="WBParaSite" id="nRc.2.0.1.t08560-RA">
    <property type="protein sequence ID" value="nRc.2.0.1.t08560-RA"/>
    <property type="gene ID" value="nRc.2.0.1.g08560"/>
</dbReference>
<keyword evidence="1" id="KW-1185">Reference proteome</keyword>
<evidence type="ECO:0000313" key="2">
    <source>
        <dbReference type="WBParaSite" id="nRc.2.0.1.t08560-RA"/>
    </source>
</evidence>
<reference evidence="2" key="1">
    <citation type="submission" date="2022-11" db="UniProtKB">
        <authorList>
            <consortium name="WormBaseParasite"/>
        </authorList>
    </citation>
    <scope>IDENTIFICATION</scope>
</reference>